<comment type="subcellular location">
    <subcellularLocation>
        <location evidence="1 10">Cell outer membrane</location>
        <topology evidence="1 10">Multi-pass membrane protein</topology>
    </subcellularLocation>
</comment>
<dbReference type="STRING" id="320787.CA2015_3608"/>
<dbReference type="RefSeq" id="WP_048643142.1">
    <property type="nucleotide sequence ID" value="NZ_CP012040.1"/>
</dbReference>
<reference evidence="15 16" key="1">
    <citation type="submission" date="2015-07" db="EMBL/GenBank/DDBJ databases">
        <authorList>
            <person name="Kim K.M."/>
        </authorList>
    </citation>
    <scope>NUCLEOTIDE SEQUENCE [LARGE SCALE GENOMIC DNA]</scope>
    <source>
        <strain evidence="15 16">KCTC 12363</strain>
    </source>
</reference>
<evidence type="ECO:0000259" key="14">
    <source>
        <dbReference type="Pfam" id="PF07715"/>
    </source>
</evidence>
<evidence type="ECO:0000256" key="9">
    <source>
        <dbReference type="ARBA" id="ARBA00023237"/>
    </source>
</evidence>
<organism evidence="15 16">
    <name type="scientific">Cyclobacterium amurskyense</name>
    <dbReference type="NCBI Taxonomy" id="320787"/>
    <lineage>
        <taxon>Bacteria</taxon>
        <taxon>Pseudomonadati</taxon>
        <taxon>Bacteroidota</taxon>
        <taxon>Cytophagia</taxon>
        <taxon>Cytophagales</taxon>
        <taxon>Cyclobacteriaceae</taxon>
        <taxon>Cyclobacterium</taxon>
    </lineage>
</organism>
<accession>A0A0H4PIX9</accession>
<evidence type="ECO:0000313" key="15">
    <source>
        <dbReference type="EMBL" id="AKP52985.1"/>
    </source>
</evidence>
<comment type="similarity">
    <text evidence="10 11">Belongs to the TonB-dependent receptor family.</text>
</comment>
<feature type="chain" id="PRO_5005208166" evidence="12">
    <location>
        <begin position="21"/>
        <end position="615"/>
    </location>
</feature>
<dbReference type="KEGG" id="camu:CA2015_3608"/>
<keyword evidence="3 10" id="KW-1134">Transmembrane beta strand</keyword>
<evidence type="ECO:0000256" key="10">
    <source>
        <dbReference type="PROSITE-ProRule" id="PRU01360"/>
    </source>
</evidence>
<dbReference type="PROSITE" id="PS52016">
    <property type="entry name" value="TONB_DEPENDENT_REC_3"/>
    <property type="match status" value="1"/>
</dbReference>
<dbReference type="InterPro" id="IPR039426">
    <property type="entry name" value="TonB-dep_rcpt-like"/>
</dbReference>
<gene>
    <name evidence="15" type="ORF">CA2015_3608</name>
</gene>
<dbReference type="EMBL" id="CP012040">
    <property type="protein sequence ID" value="AKP52985.1"/>
    <property type="molecule type" value="Genomic_DNA"/>
</dbReference>
<dbReference type="Gene3D" id="2.170.130.10">
    <property type="entry name" value="TonB-dependent receptor, plug domain"/>
    <property type="match status" value="1"/>
</dbReference>
<dbReference type="PANTHER" id="PTHR30069">
    <property type="entry name" value="TONB-DEPENDENT OUTER MEMBRANE RECEPTOR"/>
    <property type="match status" value="1"/>
</dbReference>
<evidence type="ECO:0000256" key="11">
    <source>
        <dbReference type="RuleBase" id="RU003357"/>
    </source>
</evidence>
<evidence type="ECO:0000256" key="3">
    <source>
        <dbReference type="ARBA" id="ARBA00022452"/>
    </source>
</evidence>
<dbReference type="OrthoDB" id="9758472at2"/>
<protein>
    <submittedName>
        <fullName evidence="15">TonB-dependent receptor plug</fullName>
    </submittedName>
</protein>
<keyword evidence="9 10" id="KW-0998">Cell outer membrane</keyword>
<evidence type="ECO:0000259" key="13">
    <source>
        <dbReference type="Pfam" id="PF00593"/>
    </source>
</evidence>
<dbReference type="Pfam" id="PF07715">
    <property type="entry name" value="Plug"/>
    <property type="match status" value="1"/>
</dbReference>
<name>A0A0H4PIX9_9BACT</name>
<keyword evidence="6 11" id="KW-0798">TonB box</keyword>
<dbReference type="Proteomes" id="UP000036520">
    <property type="component" value="Chromosome"/>
</dbReference>
<dbReference type="GO" id="GO:0044718">
    <property type="term" value="P:siderophore transmembrane transport"/>
    <property type="evidence" value="ECO:0007669"/>
    <property type="project" value="TreeGrafter"/>
</dbReference>
<dbReference type="Gene3D" id="2.40.170.20">
    <property type="entry name" value="TonB-dependent receptor, beta-barrel domain"/>
    <property type="match status" value="1"/>
</dbReference>
<evidence type="ECO:0000256" key="4">
    <source>
        <dbReference type="ARBA" id="ARBA00022692"/>
    </source>
</evidence>
<feature type="signal peptide" evidence="12">
    <location>
        <begin position="1"/>
        <end position="20"/>
    </location>
</feature>
<keyword evidence="7 10" id="KW-0472">Membrane</keyword>
<evidence type="ECO:0000256" key="8">
    <source>
        <dbReference type="ARBA" id="ARBA00023170"/>
    </source>
</evidence>
<evidence type="ECO:0000256" key="5">
    <source>
        <dbReference type="ARBA" id="ARBA00022729"/>
    </source>
</evidence>
<dbReference type="AlphaFoldDB" id="A0A0H4PIX9"/>
<proteinExistence type="inferred from homology"/>
<dbReference type="InterPro" id="IPR000531">
    <property type="entry name" value="Beta-barrel_TonB"/>
</dbReference>
<dbReference type="GO" id="GO:0015344">
    <property type="term" value="F:siderophore uptake transmembrane transporter activity"/>
    <property type="evidence" value="ECO:0007669"/>
    <property type="project" value="TreeGrafter"/>
</dbReference>
<dbReference type="InterPro" id="IPR036942">
    <property type="entry name" value="Beta-barrel_TonB_sf"/>
</dbReference>
<evidence type="ECO:0000256" key="6">
    <source>
        <dbReference type="ARBA" id="ARBA00023077"/>
    </source>
</evidence>
<dbReference type="InterPro" id="IPR037066">
    <property type="entry name" value="Plug_dom_sf"/>
</dbReference>
<dbReference type="PANTHER" id="PTHR30069:SF29">
    <property type="entry name" value="HEMOGLOBIN AND HEMOGLOBIN-HAPTOGLOBIN-BINDING PROTEIN 1-RELATED"/>
    <property type="match status" value="1"/>
</dbReference>
<dbReference type="Pfam" id="PF00593">
    <property type="entry name" value="TonB_dep_Rec_b-barrel"/>
    <property type="match status" value="1"/>
</dbReference>
<evidence type="ECO:0000256" key="1">
    <source>
        <dbReference type="ARBA" id="ARBA00004571"/>
    </source>
</evidence>
<keyword evidence="2 10" id="KW-0813">Transport</keyword>
<keyword evidence="4 10" id="KW-0812">Transmembrane</keyword>
<sequence>MKISRIIGFLLFCCTAPLMAQEKDSLIIALDEAVVTGTRIARQKSKVTASISTISRETIDRSGELNVLPLLAYQVPGFLLNDRSITGFGVGPGSGGNISIRGISGTPNNRVLVLIDGQPQYMGIFAHPIADAYSASDIERVEIQRGAASVLYGSNAMGGAINLITRKATKEGWQGSANLGYGSFGTFMGSANAAYKQDKFHSLVAINRNSTSGFRADAADNFENTTGYLKMGYAFSPALSLSGDVQLADATYYQPGPIAAPLEEDKREYLRGRAAISLRNDWGNVSGALLLFHNFGEHEFQTGFSSKDQNQGITFYQNLSLLPKQVLTLGIDYKRFGGKAFNETLPPPARTGLGVQHTIHETDLYLQAQQDLGEKTSINAGLRQVSNSHYGKKLLPGFGIAYQARKNFTLKASSSKAFRSPSVVDLFLFPSSNELLEPEELWNHEAGFQTHILDSKLSLELMAFMAKGSNLIQINPMDTPPIGSNSGSFLNKGMESQIRYQSSASWKVMLNYAYVDASKNILFAPKHNLSFQADLQVKKFTIIPSMRVIGGLRNSLLETDENENYTLLDLRVMYAISPKVKAYVTGKNLLNTAYQLEKGFPMPGINVMTGIHLKF</sequence>
<evidence type="ECO:0000256" key="7">
    <source>
        <dbReference type="ARBA" id="ARBA00023136"/>
    </source>
</evidence>
<dbReference type="InterPro" id="IPR012910">
    <property type="entry name" value="Plug_dom"/>
</dbReference>
<feature type="domain" description="TonB-dependent receptor plug" evidence="14">
    <location>
        <begin position="44"/>
        <end position="160"/>
    </location>
</feature>
<feature type="domain" description="TonB-dependent receptor-like beta-barrel" evidence="13">
    <location>
        <begin position="189"/>
        <end position="589"/>
    </location>
</feature>
<dbReference type="CDD" id="cd01347">
    <property type="entry name" value="ligand_gated_channel"/>
    <property type="match status" value="1"/>
</dbReference>
<evidence type="ECO:0000313" key="16">
    <source>
        <dbReference type="Proteomes" id="UP000036520"/>
    </source>
</evidence>
<dbReference type="SUPFAM" id="SSF56935">
    <property type="entry name" value="Porins"/>
    <property type="match status" value="1"/>
</dbReference>
<evidence type="ECO:0000256" key="12">
    <source>
        <dbReference type="SAM" id="SignalP"/>
    </source>
</evidence>
<dbReference type="GO" id="GO:0009279">
    <property type="term" value="C:cell outer membrane"/>
    <property type="evidence" value="ECO:0007669"/>
    <property type="project" value="UniProtKB-SubCell"/>
</dbReference>
<keyword evidence="5 12" id="KW-0732">Signal</keyword>
<dbReference type="PATRIC" id="fig|320787.5.peg.3950"/>
<evidence type="ECO:0000256" key="2">
    <source>
        <dbReference type="ARBA" id="ARBA00022448"/>
    </source>
</evidence>
<keyword evidence="8 15" id="KW-0675">Receptor</keyword>
<keyword evidence="16" id="KW-1185">Reference proteome</keyword>